<dbReference type="InterPro" id="IPR011527">
    <property type="entry name" value="ABC1_TM_dom"/>
</dbReference>
<keyword evidence="10 13" id="KW-0472">Membrane</keyword>
<feature type="transmembrane region" description="Helical" evidence="13">
    <location>
        <begin position="842"/>
        <end position="860"/>
    </location>
</feature>
<dbReference type="GO" id="GO:0012505">
    <property type="term" value="C:endomembrane system"/>
    <property type="evidence" value="ECO:0007669"/>
    <property type="project" value="UniProtKB-SubCell"/>
</dbReference>
<dbReference type="FunFam" id="3.40.50.300:FF:000913">
    <property type="entry name" value="ABC multidrug transporter SitT"/>
    <property type="match status" value="1"/>
</dbReference>
<feature type="domain" description="ABC transporter" evidence="14">
    <location>
        <begin position="374"/>
        <end position="619"/>
    </location>
</feature>
<feature type="transmembrane region" description="Helical" evidence="13">
    <location>
        <begin position="170"/>
        <end position="188"/>
    </location>
</feature>
<dbReference type="Pfam" id="PF00664">
    <property type="entry name" value="ABC_membrane"/>
    <property type="match status" value="2"/>
</dbReference>
<dbReference type="GO" id="GO:0016887">
    <property type="term" value="F:ATP hydrolysis activity"/>
    <property type="evidence" value="ECO:0007669"/>
    <property type="project" value="InterPro"/>
</dbReference>
<proteinExistence type="inferred from homology"/>
<keyword evidence="9 13" id="KW-1133">Transmembrane helix</keyword>
<evidence type="ECO:0000256" key="9">
    <source>
        <dbReference type="ARBA" id="ARBA00022989"/>
    </source>
</evidence>
<dbReference type="InterPro" id="IPR027417">
    <property type="entry name" value="P-loop_NTPase"/>
</dbReference>
<evidence type="ECO:0000313" key="17">
    <source>
        <dbReference type="Proteomes" id="UP000288429"/>
    </source>
</evidence>
<dbReference type="CDD" id="cd18577">
    <property type="entry name" value="ABC_6TM_Pgp_ABCB1_D1_like"/>
    <property type="match status" value="1"/>
</dbReference>
<dbReference type="InterPro" id="IPR003593">
    <property type="entry name" value="AAA+_ATPase"/>
</dbReference>
<organism evidence="16 17">
    <name type="scientific">Fusarium ambrosium</name>
    <dbReference type="NCBI Taxonomy" id="131363"/>
    <lineage>
        <taxon>Eukaryota</taxon>
        <taxon>Fungi</taxon>
        <taxon>Dikarya</taxon>
        <taxon>Ascomycota</taxon>
        <taxon>Pezizomycotina</taxon>
        <taxon>Sordariomycetes</taxon>
        <taxon>Hypocreomycetidae</taxon>
        <taxon>Hypocreales</taxon>
        <taxon>Nectriaceae</taxon>
        <taxon>Fusarium</taxon>
        <taxon>Fusarium solani species complex</taxon>
    </lineage>
</organism>
<protein>
    <recommendedName>
        <fullName evidence="18">Leptomycin B resistance protein pmd1</fullName>
    </recommendedName>
</protein>
<feature type="transmembrane region" description="Helical" evidence="13">
    <location>
        <begin position="816"/>
        <end position="836"/>
    </location>
</feature>
<feature type="transmembrane region" description="Helical" evidence="13">
    <location>
        <begin position="695"/>
        <end position="719"/>
    </location>
</feature>
<keyword evidence="11" id="KW-0325">Glycoprotein</keyword>
<dbReference type="CDD" id="cd03249">
    <property type="entry name" value="ABC_MTABC3_MDL1_MDL2"/>
    <property type="match status" value="2"/>
</dbReference>
<dbReference type="Pfam" id="PF00005">
    <property type="entry name" value="ABC_tran"/>
    <property type="match status" value="2"/>
</dbReference>
<dbReference type="PROSITE" id="PS00211">
    <property type="entry name" value="ABC_TRANSPORTER_1"/>
    <property type="match status" value="2"/>
</dbReference>
<keyword evidence="17" id="KW-1185">Reference proteome</keyword>
<feature type="transmembrane region" description="Helical" evidence="13">
    <location>
        <begin position="312"/>
        <end position="332"/>
    </location>
</feature>
<comment type="similarity">
    <text evidence="3">Belongs to the ABC transporter superfamily. ABCB family. Multidrug resistance exporter (TC 3.A.1.201) subfamily.</text>
</comment>
<gene>
    <name evidence="16" type="ORF">CDV31_001164</name>
</gene>
<dbReference type="PROSITE" id="PS50929">
    <property type="entry name" value="ABC_TM1F"/>
    <property type="match status" value="2"/>
</dbReference>
<sequence length="1277" mass="138886">MGKEETTESASNSTERVESSDPEELSASAAYVRIFRYAKFSEYSLQLIAIFAAVASGAGIALQNLIFGDFITSVTKYTTGRLSPAEFRDDAAQLALYFVYLGVGRFCLSYIYNSLLTYAAHCITRNIRREYLSAALRQEVAFFDLGTGGSVATQATSNGRLIHGGISEKLGLTFQGLSAFVTAFIIAFVVQWKLTLICLCIAPATLLVNGAAAGIMAGYETEILNIHAQANAFAEGILSSVRTIHAFGMRGPLVSKFDQYLADAHAVGKKISPLFGMLLSTEYCIIYLGYGLAFWQGVKMLARGEIDEPGEIFTVLLSVIIAATNLTMLAPYSIDFTRASTAAAKLFVLIDRNSRIDPLASTGEEPSESIIGEVELNNITFSYPTRPGVTVLDDFSLKIPAGKVTALVGPSGSGKSTIIGLLERWYNPHSGSIKIDGRPINNLNLHWLRKHVRLVQQEPVLFNGTIFENIQQGLIGTQWEDLPRQEQEKLVHEAATMAFAHDFISDLPNGYDTQIGQRGGLLSGGQKQRIAIARSVISQPKVLLLDEATSALDPYAESIVQQALDKASKGRTTIVIAHKLATIQKADNIVVMTNGRIVEQGTHESLLQTDGVYSRLVKIQDLAVDDDESASSTDETNVADNPREDTVKLSRTLTNNDLDQQSTNAAQGRDNYALHKQWGIFQVLARLVRDTPELLWPYVFTVGGCILGGAMFPGQAILLANVMDIFSLPGSEMEREGNFYAKMFIVLGGGCLLAYFAVGYASNIVAQQLSHKYRKQTLDDMLRQDLQFFDREENTTGALVSRVDSNPQSILELMGYNVALILVCALNVTACSILAIAHSWKLGLVVVCAGLPPLVGAGYLKIRWDAKISHDISERDGASASIASEAIAAIRTVSSLAIEEVVLKKYSAELDHAVADCRRPLFTMMVCFAFTQAIEYWFMALGFWYGCRLLSFDKITIYEFFVAFLGVFFAGQSAAQLFQYSTSVTKGINAANYVFWLKRLQPTIQETDDNRSNGPSSGGASVDLDQVRFSYPLRPSIPVLRGINLSIKKGQFVAFVGASGCGKSTMIALLERFYDPSTGSINIDKSPLVSLSPRLYRQLIGLVQQEPVLFQGSIRENIALGIDDPVVDTSPSTAASHVSDERIESALRAANAWEFVCSLPEGLSTSAGSGGTQLSGGQRQRIAIARALIRNPKILLLDEATSALDTKSEKVVQAALAEAAKDGDRITIAVAHRLSTVKDADAICVFHKGKIEEMGTHEELIAAGGLYRKMCEAQALD</sequence>
<evidence type="ECO:0000259" key="15">
    <source>
        <dbReference type="PROSITE" id="PS50929"/>
    </source>
</evidence>
<keyword evidence="8" id="KW-0067">ATP-binding</keyword>
<keyword evidence="5 13" id="KW-0812">Transmembrane</keyword>
<dbReference type="InterPro" id="IPR036640">
    <property type="entry name" value="ABC1_TM_sf"/>
</dbReference>
<dbReference type="PROSITE" id="PS50893">
    <property type="entry name" value="ABC_TRANSPORTER_2"/>
    <property type="match status" value="2"/>
</dbReference>
<evidence type="ECO:0000256" key="2">
    <source>
        <dbReference type="ARBA" id="ARBA00004308"/>
    </source>
</evidence>
<dbReference type="GO" id="GO:0005743">
    <property type="term" value="C:mitochondrial inner membrane"/>
    <property type="evidence" value="ECO:0007669"/>
    <property type="project" value="TreeGrafter"/>
</dbReference>
<dbReference type="FunFam" id="3.40.50.300:FF:001530">
    <property type="entry name" value="ABC multidrug transporter (Eurofung)"/>
    <property type="match status" value="1"/>
</dbReference>
<feature type="transmembrane region" description="Helical" evidence="13">
    <location>
        <begin position="194"/>
        <end position="219"/>
    </location>
</feature>
<dbReference type="GO" id="GO:0005524">
    <property type="term" value="F:ATP binding"/>
    <property type="evidence" value="ECO:0007669"/>
    <property type="project" value="UniProtKB-KW"/>
</dbReference>
<evidence type="ECO:0000256" key="6">
    <source>
        <dbReference type="ARBA" id="ARBA00022737"/>
    </source>
</evidence>
<feature type="transmembrane region" description="Helical" evidence="13">
    <location>
        <begin position="94"/>
        <end position="119"/>
    </location>
</feature>
<accession>A0A428V0L0</accession>
<dbReference type="InterPro" id="IPR039421">
    <property type="entry name" value="Type_1_exporter"/>
</dbReference>
<evidence type="ECO:0000256" key="10">
    <source>
        <dbReference type="ARBA" id="ARBA00023136"/>
    </source>
</evidence>
<evidence type="ECO:0008006" key="18">
    <source>
        <dbReference type="Google" id="ProtNLM"/>
    </source>
</evidence>
<evidence type="ECO:0000256" key="5">
    <source>
        <dbReference type="ARBA" id="ARBA00022692"/>
    </source>
</evidence>
<evidence type="ECO:0000256" key="11">
    <source>
        <dbReference type="ARBA" id="ARBA00023180"/>
    </source>
</evidence>
<evidence type="ECO:0000256" key="4">
    <source>
        <dbReference type="ARBA" id="ARBA00022448"/>
    </source>
</evidence>
<evidence type="ECO:0000259" key="14">
    <source>
        <dbReference type="PROSITE" id="PS50893"/>
    </source>
</evidence>
<dbReference type="InterPro" id="IPR003439">
    <property type="entry name" value="ABC_transporter-like_ATP-bd"/>
</dbReference>
<reference evidence="16 17" key="1">
    <citation type="submission" date="2017-06" db="EMBL/GenBank/DDBJ databases">
        <title>Cmopartive genomic analysis of Ambrosia Fusariam Clade fungi.</title>
        <authorList>
            <person name="Stajich J.E."/>
            <person name="Carrillo J."/>
            <person name="Kijimoto T."/>
            <person name="Eskalen A."/>
            <person name="O'Donnell K."/>
            <person name="Kasson M."/>
        </authorList>
    </citation>
    <scope>NUCLEOTIDE SEQUENCE [LARGE SCALE GENOMIC DNA]</scope>
    <source>
        <strain evidence="16 17">NRRL 20438</strain>
    </source>
</reference>
<keyword evidence="6" id="KW-0677">Repeat</keyword>
<keyword evidence="7" id="KW-0547">Nucleotide-binding</keyword>
<dbReference type="GO" id="GO:0015421">
    <property type="term" value="F:ABC-type oligopeptide transporter activity"/>
    <property type="evidence" value="ECO:0007669"/>
    <property type="project" value="TreeGrafter"/>
</dbReference>
<feature type="domain" description="ABC transporter" evidence="14">
    <location>
        <begin position="1022"/>
        <end position="1273"/>
    </location>
</feature>
<dbReference type="SUPFAM" id="SSF90123">
    <property type="entry name" value="ABC transporter transmembrane region"/>
    <property type="match status" value="2"/>
</dbReference>
<evidence type="ECO:0000313" key="16">
    <source>
        <dbReference type="EMBL" id="RSM20085.1"/>
    </source>
</evidence>
<dbReference type="SMART" id="SM00382">
    <property type="entry name" value="AAA"/>
    <property type="match status" value="2"/>
</dbReference>
<evidence type="ECO:0000256" key="8">
    <source>
        <dbReference type="ARBA" id="ARBA00022840"/>
    </source>
</evidence>
<feature type="domain" description="ABC transmembrane type-1" evidence="15">
    <location>
        <begin position="47"/>
        <end position="338"/>
    </location>
</feature>
<comment type="subcellular location">
    <subcellularLocation>
        <location evidence="2">Endomembrane system</location>
    </subcellularLocation>
    <subcellularLocation>
        <location evidence="1">Membrane</location>
        <topology evidence="1">Multi-pass membrane protein</topology>
    </subcellularLocation>
</comment>
<feature type="transmembrane region" description="Helical" evidence="13">
    <location>
        <begin position="739"/>
        <end position="766"/>
    </location>
</feature>
<feature type="region of interest" description="Disordered" evidence="12">
    <location>
        <begin position="1"/>
        <end position="21"/>
    </location>
</feature>
<feature type="transmembrane region" description="Helical" evidence="13">
    <location>
        <begin position="957"/>
        <end position="978"/>
    </location>
</feature>
<evidence type="ECO:0000256" key="13">
    <source>
        <dbReference type="SAM" id="Phobius"/>
    </source>
</evidence>
<dbReference type="EMBL" id="NIZV01000008">
    <property type="protein sequence ID" value="RSM20085.1"/>
    <property type="molecule type" value="Genomic_DNA"/>
</dbReference>
<dbReference type="Proteomes" id="UP000288429">
    <property type="component" value="Unassembled WGS sequence"/>
</dbReference>
<dbReference type="FunFam" id="1.20.1560.10:FF:000057">
    <property type="entry name" value="ABC multidrug transporter SitT"/>
    <property type="match status" value="1"/>
</dbReference>
<dbReference type="AlphaFoldDB" id="A0A428V0L0"/>
<evidence type="ECO:0000256" key="7">
    <source>
        <dbReference type="ARBA" id="ARBA00022741"/>
    </source>
</evidence>
<dbReference type="PANTHER" id="PTHR43394">
    <property type="entry name" value="ATP-DEPENDENT PERMEASE MDL1, MITOCHONDRIAL"/>
    <property type="match status" value="1"/>
</dbReference>
<keyword evidence="4" id="KW-0813">Transport</keyword>
<dbReference type="CDD" id="cd18578">
    <property type="entry name" value="ABC_6TM_Pgp_ABCB1_D2_like"/>
    <property type="match status" value="1"/>
</dbReference>
<feature type="transmembrane region" description="Helical" evidence="13">
    <location>
        <begin position="921"/>
        <end position="945"/>
    </location>
</feature>
<feature type="transmembrane region" description="Helical" evidence="13">
    <location>
        <begin position="274"/>
        <end position="292"/>
    </location>
</feature>
<comment type="caution">
    <text evidence="16">The sequence shown here is derived from an EMBL/GenBank/DDBJ whole genome shotgun (WGS) entry which is preliminary data.</text>
</comment>
<dbReference type="SUPFAM" id="SSF52540">
    <property type="entry name" value="P-loop containing nucleoside triphosphate hydrolases"/>
    <property type="match status" value="2"/>
</dbReference>
<dbReference type="Gene3D" id="3.40.50.300">
    <property type="entry name" value="P-loop containing nucleotide triphosphate hydrolases"/>
    <property type="match status" value="2"/>
</dbReference>
<dbReference type="InterPro" id="IPR017871">
    <property type="entry name" value="ABC_transporter-like_CS"/>
</dbReference>
<dbReference type="Gene3D" id="1.20.1560.10">
    <property type="entry name" value="ABC transporter type 1, transmembrane domain"/>
    <property type="match status" value="1"/>
</dbReference>
<feature type="region of interest" description="Disordered" evidence="12">
    <location>
        <begin position="627"/>
        <end position="646"/>
    </location>
</feature>
<dbReference type="PANTHER" id="PTHR43394:SF27">
    <property type="entry name" value="ATP-DEPENDENT TRANSLOCASE ABCB1-LIKE"/>
    <property type="match status" value="1"/>
</dbReference>
<dbReference type="GO" id="GO:0090374">
    <property type="term" value="P:oligopeptide export from mitochondrion"/>
    <property type="evidence" value="ECO:0007669"/>
    <property type="project" value="TreeGrafter"/>
</dbReference>
<evidence type="ECO:0000256" key="12">
    <source>
        <dbReference type="SAM" id="MobiDB-lite"/>
    </source>
</evidence>
<name>A0A428V0L0_9HYPO</name>
<feature type="transmembrane region" description="Helical" evidence="13">
    <location>
        <begin position="43"/>
        <end position="67"/>
    </location>
</feature>
<evidence type="ECO:0000256" key="3">
    <source>
        <dbReference type="ARBA" id="ARBA00007577"/>
    </source>
</evidence>
<feature type="domain" description="ABC transmembrane type-1" evidence="15">
    <location>
        <begin position="699"/>
        <end position="986"/>
    </location>
</feature>
<evidence type="ECO:0000256" key="1">
    <source>
        <dbReference type="ARBA" id="ARBA00004141"/>
    </source>
</evidence>